<sequence length="269" mass="29058">MLEGFIANLSSWLLSISGGSLLMVAVYAGIFVALMTTFGALLAIFANRMPDWGVDVSLSFAAGVMIVASFTSLILPAIESTGKFTPAGVGILLGVLLIYIIDRFVPHEHLVKGYEGPKEFKEKLRVVWLIVLAVIIHNLPEGMAVGTSLVYDLKTGLITAIAIGIQDFPEGTVVSLPLATLQKKRLMPIVMGALSGVAEMVMVILGAFLFTVFHSLLPYGLGMAGGAMLYVTVKEMIPEIYRREENETLVTLGFFLGFYVMLFLDSMLG</sequence>
<proteinExistence type="predicted"/>
<feature type="transmembrane region" description="Helical" evidence="5">
    <location>
        <begin position="126"/>
        <end position="151"/>
    </location>
</feature>
<dbReference type="PANTHER" id="PTHR11040">
    <property type="entry name" value="ZINC/IRON TRANSPORTER"/>
    <property type="match status" value="1"/>
</dbReference>
<gene>
    <name evidence="6" type="ORF">A0127_01665</name>
</gene>
<dbReference type="GO" id="GO:0005385">
    <property type="term" value="F:zinc ion transmembrane transporter activity"/>
    <property type="evidence" value="ECO:0007669"/>
    <property type="project" value="TreeGrafter"/>
</dbReference>
<feature type="transmembrane region" description="Helical" evidence="5">
    <location>
        <begin position="58"/>
        <end position="78"/>
    </location>
</feature>
<evidence type="ECO:0000256" key="4">
    <source>
        <dbReference type="ARBA" id="ARBA00023136"/>
    </source>
</evidence>
<evidence type="ECO:0000256" key="1">
    <source>
        <dbReference type="ARBA" id="ARBA00004141"/>
    </source>
</evidence>
<protein>
    <submittedName>
        <fullName evidence="6">Gufa protein</fullName>
    </submittedName>
</protein>
<dbReference type="GO" id="GO:0016020">
    <property type="term" value="C:membrane"/>
    <property type="evidence" value="ECO:0007669"/>
    <property type="project" value="UniProtKB-SubCell"/>
</dbReference>
<dbReference type="EMBL" id="CP014750">
    <property type="protein sequence ID" value="AMQ17967.1"/>
    <property type="molecule type" value="Genomic_DNA"/>
</dbReference>
<feature type="transmembrane region" description="Helical" evidence="5">
    <location>
        <begin position="20"/>
        <end position="46"/>
    </location>
</feature>
<evidence type="ECO:0000256" key="5">
    <source>
        <dbReference type="SAM" id="Phobius"/>
    </source>
</evidence>
<accession>A0A142CT65</accession>
<dbReference type="Pfam" id="PF02535">
    <property type="entry name" value="Zip"/>
    <property type="match status" value="1"/>
</dbReference>
<feature type="transmembrane region" description="Helical" evidence="5">
    <location>
        <begin position="84"/>
        <end position="105"/>
    </location>
</feature>
<keyword evidence="7" id="KW-1185">Reference proteome</keyword>
<reference evidence="7" key="1">
    <citation type="submission" date="2016-03" db="EMBL/GenBank/DDBJ databases">
        <authorList>
            <person name="Oger P.M."/>
        </authorList>
    </citation>
    <scope>NUCLEOTIDE SEQUENCE [LARGE SCALE GENOMIC DNA]</scope>
    <source>
        <strain evidence="7">OG-1</strain>
    </source>
</reference>
<dbReference type="KEGG" id="tpep:A0127_01665"/>
<feature type="transmembrane region" description="Helical" evidence="5">
    <location>
        <begin position="249"/>
        <end position="268"/>
    </location>
</feature>
<feature type="transmembrane region" description="Helical" evidence="5">
    <location>
        <begin position="157"/>
        <end position="179"/>
    </location>
</feature>
<feature type="transmembrane region" description="Helical" evidence="5">
    <location>
        <begin position="216"/>
        <end position="237"/>
    </location>
</feature>
<organism evidence="6 7">
    <name type="scientific">Thermococcus peptonophilus</name>
    <dbReference type="NCBI Taxonomy" id="53952"/>
    <lineage>
        <taxon>Archaea</taxon>
        <taxon>Methanobacteriati</taxon>
        <taxon>Methanobacteriota</taxon>
        <taxon>Thermococci</taxon>
        <taxon>Thermococcales</taxon>
        <taxon>Thermococcaceae</taxon>
        <taxon>Thermococcus</taxon>
    </lineage>
</organism>
<evidence type="ECO:0000256" key="3">
    <source>
        <dbReference type="ARBA" id="ARBA00022989"/>
    </source>
</evidence>
<dbReference type="InterPro" id="IPR003689">
    <property type="entry name" value="ZIP"/>
</dbReference>
<keyword evidence="3 5" id="KW-1133">Transmembrane helix</keyword>
<evidence type="ECO:0000313" key="7">
    <source>
        <dbReference type="Proteomes" id="UP000073604"/>
    </source>
</evidence>
<dbReference type="AlphaFoldDB" id="A0A142CT65"/>
<feature type="transmembrane region" description="Helical" evidence="5">
    <location>
        <begin position="186"/>
        <end position="210"/>
    </location>
</feature>
<dbReference type="STRING" id="53952.A0127_01665"/>
<evidence type="ECO:0000256" key="2">
    <source>
        <dbReference type="ARBA" id="ARBA00022692"/>
    </source>
</evidence>
<comment type="subcellular location">
    <subcellularLocation>
        <location evidence="1">Membrane</location>
        <topology evidence="1">Multi-pass membrane protein</topology>
    </subcellularLocation>
</comment>
<keyword evidence="2 5" id="KW-0812">Transmembrane</keyword>
<name>A0A142CT65_9EURY</name>
<evidence type="ECO:0000313" key="6">
    <source>
        <dbReference type="EMBL" id="AMQ17967.1"/>
    </source>
</evidence>
<dbReference type="OrthoDB" id="11839at2157"/>
<dbReference type="RefSeq" id="WP_062387141.1">
    <property type="nucleotide sequence ID" value="NZ_CP014750.1"/>
</dbReference>
<keyword evidence="4 5" id="KW-0472">Membrane</keyword>
<dbReference type="GeneID" id="27139213"/>
<dbReference type="PANTHER" id="PTHR11040:SF70">
    <property type="entry name" value="OS05G0316100 PROTEIN"/>
    <property type="match status" value="1"/>
</dbReference>
<dbReference type="Proteomes" id="UP000073604">
    <property type="component" value="Chromosome"/>
</dbReference>